<keyword evidence="4" id="KW-1185">Reference proteome</keyword>
<dbReference type="OrthoDB" id="1115271at2"/>
<dbReference type="RefSeq" id="WP_125031741.1">
    <property type="nucleotide sequence ID" value="NZ_JAPXVP010000017.1"/>
</dbReference>
<comment type="caution">
    <text evidence="3">The sequence shown here is derived from an EMBL/GenBank/DDBJ whole genome shotgun (WGS) entry which is preliminary data.</text>
</comment>
<dbReference type="AlphaFoldDB" id="A0A425XXW3"/>
<keyword evidence="1" id="KW-0238">DNA-binding</keyword>
<sequence>MEYSLNKNYLTPTPDDCVARPSSIGIMGKEDLIRKISQEGTGITSYETESLFKRLETVVIDCLKKGYAINTPLLNMT</sequence>
<feature type="domain" description="Bvu-2165-like IHF-HU-like DNA-binding" evidence="2">
    <location>
        <begin position="2"/>
        <end position="76"/>
    </location>
</feature>
<proteinExistence type="predicted"/>
<evidence type="ECO:0000313" key="4">
    <source>
        <dbReference type="Proteomes" id="UP000285794"/>
    </source>
</evidence>
<name>A0A425XXW3_9BACT</name>
<accession>A0A425XXW3</accession>
<evidence type="ECO:0000259" key="2">
    <source>
        <dbReference type="Pfam" id="PF14848"/>
    </source>
</evidence>
<dbReference type="InterPro" id="IPR010992">
    <property type="entry name" value="IHF-like_DNA-bd_dom_sf"/>
</dbReference>
<evidence type="ECO:0000313" key="3">
    <source>
        <dbReference type="EMBL" id="RRG19555.1"/>
    </source>
</evidence>
<gene>
    <name evidence="3" type="ORF">DWB61_15200</name>
</gene>
<dbReference type="EMBL" id="QQWG01000019">
    <property type="protein sequence ID" value="RRG19555.1"/>
    <property type="molecule type" value="Genomic_DNA"/>
</dbReference>
<organism evidence="3 4">
    <name type="scientific">Ancylomarina euxinus</name>
    <dbReference type="NCBI Taxonomy" id="2283627"/>
    <lineage>
        <taxon>Bacteria</taxon>
        <taxon>Pseudomonadati</taxon>
        <taxon>Bacteroidota</taxon>
        <taxon>Bacteroidia</taxon>
        <taxon>Marinilabiliales</taxon>
        <taxon>Marinifilaceae</taxon>
        <taxon>Ancylomarina</taxon>
    </lineage>
</organism>
<dbReference type="InterPro" id="IPR049893">
    <property type="entry name" value="Bvu_2165-like_IHF-HU-DNA_bdg"/>
</dbReference>
<dbReference type="GO" id="GO:0003677">
    <property type="term" value="F:DNA binding"/>
    <property type="evidence" value="ECO:0007669"/>
    <property type="project" value="UniProtKB-KW"/>
</dbReference>
<dbReference type="Gene3D" id="4.10.520.10">
    <property type="entry name" value="IHF-like DNA-binding proteins"/>
    <property type="match status" value="1"/>
</dbReference>
<protein>
    <recommendedName>
        <fullName evidence="2">Bvu-2165-like IHF-HU-like DNA-binding domain-containing protein</fullName>
    </recommendedName>
</protein>
<dbReference type="Pfam" id="PF14848">
    <property type="entry name" value="HU-DNA_bdg"/>
    <property type="match status" value="1"/>
</dbReference>
<reference evidence="3 4" key="1">
    <citation type="submission" date="2018-07" db="EMBL/GenBank/DDBJ databases">
        <title>Draft genome sequence of Ancylomarina sp. M1P.</title>
        <authorList>
            <person name="Yadav S."/>
            <person name="Villanueva L."/>
            <person name="Damste J.S.S."/>
        </authorList>
    </citation>
    <scope>NUCLEOTIDE SEQUENCE [LARGE SCALE GENOMIC DNA]</scope>
    <source>
        <strain evidence="3 4">M1P</strain>
    </source>
</reference>
<dbReference type="Proteomes" id="UP000285794">
    <property type="component" value="Unassembled WGS sequence"/>
</dbReference>
<evidence type="ECO:0000256" key="1">
    <source>
        <dbReference type="ARBA" id="ARBA00023125"/>
    </source>
</evidence>